<evidence type="ECO:0000256" key="1">
    <source>
        <dbReference type="SAM" id="MobiDB-lite"/>
    </source>
</evidence>
<feature type="region of interest" description="Disordered" evidence="1">
    <location>
        <begin position="1"/>
        <end position="21"/>
    </location>
</feature>
<sequence>MSELKDQPINEGTRKRTEYDNSRRARLALNIGRSDGGELQIPVEVGMRSNGEEERIQQNTFLAVLPMGLLPGYEKYSEAPKGGLLRPGRLVVVNKNWTLV</sequence>
<keyword evidence="3" id="KW-1185">Reference proteome</keyword>
<organism evidence="2 3">
    <name type="scientific">Atopomonas hussainii</name>
    <dbReference type="NCBI Taxonomy" id="1429083"/>
    <lineage>
        <taxon>Bacteria</taxon>
        <taxon>Pseudomonadati</taxon>
        <taxon>Pseudomonadota</taxon>
        <taxon>Gammaproteobacteria</taxon>
        <taxon>Pseudomonadales</taxon>
        <taxon>Pseudomonadaceae</taxon>
        <taxon>Atopomonas</taxon>
    </lineage>
</organism>
<name>A0A1H7TCQ9_9GAMM</name>
<dbReference type="AlphaFoldDB" id="A0A1H7TCQ9"/>
<reference evidence="2 3" key="1">
    <citation type="submission" date="2016-10" db="EMBL/GenBank/DDBJ databases">
        <authorList>
            <person name="de Groot N.N."/>
        </authorList>
    </citation>
    <scope>NUCLEOTIDE SEQUENCE [LARGE SCALE GENOMIC DNA]</scope>
    <source>
        <strain evidence="2 3">JCM 19513</strain>
    </source>
</reference>
<protein>
    <submittedName>
        <fullName evidence="2">Uncharacterized protein</fullName>
    </submittedName>
</protein>
<dbReference type="Proteomes" id="UP000185766">
    <property type="component" value="Unassembled WGS sequence"/>
</dbReference>
<accession>A0A1H7TCQ9</accession>
<dbReference type="EMBL" id="FOAS01000027">
    <property type="protein sequence ID" value="SEL82523.1"/>
    <property type="molecule type" value="Genomic_DNA"/>
</dbReference>
<evidence type="ECO:0000313" key="3">
    <source>
        <dbReference type="Proteomes" id="UP000185766"/>
    </source>
</evidence>
<gene>
    <name evidence="2" type="ORF">SAMN05216214_1275</name>
</gene>
<evidence type="ECO:0000313" key="2">
    <source>
        <dbReference type="EMBL" id="SEL82523.1"/>
    </source>
</evidence>
<proteinExistence type="predicted"/>
<dbReference type="RefSeq" id="WP_074870731.1">
    <property type="nucleotide sequence ID" value="NZ_FOAS01000027.1"/>
</dbReference>